<feature type="non-terminal residue" evidence="4">
    <location>
        <position position="1"/>
    </location>
</feature>
<evidence type="ECO:0000256" key="3">
    <source>
        <dbReference type="PROSITE-ProRule" id="PRU00023"/>
    </source>
</evidence>
<reference evidence="4 5" key="1">
    <citation type="submission" date="2016-08" db="EMBL/GenBank/DDBJ databases">
        <title>Genomes of anaerobic fungi encode conserved fungal cellulosomes for biomass hydrolysis.</title>
        <authorList>
            <consortium name="DOE Joint Genome Institute"/>
            <person name="Haitjema C.H."/>
            <person name="Gilmore S.P."/>
            <person name="Henske J.K."/>
            <person name="Solomon K.V."/>
            <person name="De Groot R."/>
            <person name="Kuo A."/>
            <person name="Mondo S.J."/>
            <person name="Salamov A.A."/>
            <person name="Labutti K."/>
            <person name="Zhao Z."/>
            <person name="Chiniquy J."/>
            <person name="Barry K."/>
            <person name="Brewer H.M."/>
            <person name="Purvine S.O."/>
            <person name="Wright A.T."/>
            <person name="Boxma B."/>
            <person name="Van Alen T."/>
            <person name="Hackstein J.H."/>
            <person name="Baker S.E."/>
            <person name="Grigoriev I.V."/>
            <person name="O'Malley M.A."/>
        </authorList>
    </citation>
    <scope>NUCLEOTIDE SEQUENCE [LARGE SCALE GENOMIC DNA]</scope>
    <source>
        <strain evidence="5">finn</strain>
    </source>
</reference>
<dbReference type="InterPro" id="IPR002110">
    <property type="entry name" value="Ankyrin_rpt"/>
</dbReference>
<dbReference type="SMART" id="SM00248">
    <property type="entry name" value="ANK"/>
    <property type="match status" value="2"/>
</dbReference>
<dbReference type="PANTHER" id="PTHR24171">
    <property type="entry name" value="ANKYRIN REPEAT DOMAIN-CONTAINING PROTEIN 39-RELATED"/>
    <property type="match status" value="1"/>
</dbReference>
<reference evidence="4 5" key="2">
    <citation type="submission" date="2016-08" db="EMBL/GenBank/DDBJ databases">
        <title>Pervasive Adenine N6-methylation of Active Genes in Fungi.</title>
        <authorList>
            <consortium name="DOE Joint Genome Institute"/>
            <person name="Mondo S.J."/>
            <person name="Dannebaum R.O."/>
            <person name="Kuo R.C."/>
            <person name="Labutti K."/>
            <person name="Haridas S."/>
            <person name="Kuo A."/>
            <person name="Salamov A."/>
            <person name="Ahrendt S.R."/>
            <person name="Lipzen A."/>
            <person name="Sullivan W."/>
            <person name="Andreopoulos W.B."/>
            <person name="Clum A."/>
            <person name="Lindquist E."/>
            <person name="Daum C."/>
            <person name="Ramamoorthy G.K."/>
            <person name="Gryganskyi A."/>
            <person name="Culley D."/>
            <person name="Magnuson J.K."/>
            <person name="James T.Y."/>
            <person name="O'Malley M.A."/>
            <person name="Stajich J.E."/>
            <person name="Spatafora J.W."/>
            <person name="Visel A."/>
            <person name="Grigoriev I.V."/>
        </authorList>
    </citation>
    <scope>NUCLEOTIDE SEQUENCE [LARGE SCALE GENOMIC DNA]</scope>
    <source>
        <strain evidence="5">finn</strain>
    </source>
</reference>
<protein>
    <submittedName>
        <fullName evidence="4">Ankyrin</fullName>
    </submittedName>
</protein>
<dbReference type="PROSITE" id="PS50297">
    <property type="entry name" value="ANK_REP_REGION"/>
    <property type="match status" value="2"/>
</dbReference>
<proteinExistence type="predicted"/>
<name>A0A1Y1UTI0_9FUNG</name>
<keyword evidence="1" id="KW-0677">Repeat</keyword>
<feature type="repeat" description="ANK" evidence="3">
    <location>
        <begin position="19"/>
        <end position="51"/>
    </location>
</feature>
<dbReference type="Gene3D" id="1.25.40.20">
    <property type="entry name" value="Ankyrin repeat-containing domain"/>
    <property type="match status" value="1"/>
</dbReference>
<dbReference type="PROSITE" id="PS50088">
    <property type="entry name" value="ANK_REPEAT"/>
    <property type="match status" value="2"/>
</dbReference>
<keyword evidence="2 3" id="KW-0040">ANK repeat</keyword>
<feature type="non-terminal residue" evidence="4">
    <location>
        <position position="96"/>
    </location>
</feature>
<comment type="caution">
    <text evidence="4">The sequence shown here is derived from an EMBL/GenBank/DDBJ whole genome shotgun (WGS) entry which is preliminary data.</text>
</comment>
<evidence type="ECO:0000313" key="5">
    <source>
        <dbReference type="Proteomes" id="UP000193719"/>
    </source>
</evidence>
<sequence>LLNYIMKYGANINCFIGSLKSTPLMYACLFNDTSMVKCLVQNNANINISNIQGNTALAYAISKHNIELVDYLIDHDADIYHKNNEKKSMLDIAYEN</sequence>
<evidence type="ECO:0000313" key="4">
    <source>
        <dbReference type="EMBL" id="ORX41328.1"/>
    </source>
</evidence>
<dbReference type="Proteomes" id="UP000193719">
    <property type="component" value="Unassembled WGS sequence"/>
</dbReference>
<dbReference type="AlphaFoldDB" id="A0A1Y1UTI0"/>
<dbReference type="STRING" id="1754191.A0A1Y1UTI0"/>
<feature type="repeat" description="ANK" evidence="3">
    <location>
        <begin position="52"/>
        <end position="84"/>
    </location>
</feature>
<dbReference type="OrthoDB" id="2109838at2759"/>
<dbReference type="EMBL" id="MCFH01000092">
    <property type="protein sequence ID" value="ORX41328.1"/>
    <property type="molecule type" value="Genomic_DNA"/>
</dbReference>
<accession>A0A1Y1UTI0</accession>
<evidence type="ECO:0000256" key="1">
    <source>
        <dbReference type="ARBA" id="ARBA00022737"/>
    </source>
</evidence>
<dbReference type="SUPFAM" id="SSF48403">
    <property type="entry name" value="Ankyrin repeat"/>
    <property type="match status" value="1"/>
</dbReference>
<dbReference type="Pfam" id="PF12796">
    <property type="entry name" value="Ank_2"/>
    <property type="match status" value="1"/>
</dbReference>
<organism evidence="4 5">
    <name type="scientific">Piromyces finnis</name>
    <dbReference type="NCBI Taxonomy" id="1754191"/>
    <lineage>
        <taxon>Eukaryota</taxon>
        <taxon>Fungi</taxon>
        <taxon>Fungi incertae sedis</taxon>
        <taxon>Chytridiomycota</taxon>
        <taxon>Chytridiomycota incertae sedis</taxon>
        <taxon>Neocallimastigomycetes</taxon>
        <taxon>Neocallimastigales</taxon>
        <taxon>Neocallimastigaceae</taxon>
        <taxon>Piromyces</taxon>
    </lineage>
</organism>
<keyword evidence="5" id="KW-1185">Reference proteome</keyword>
<gene>
    <name evidence="4" type="ORF">BCR36DRAFT_258477</name>
</gene>
<dbReference type="InterPro" id="IPR036770">
    <property type="entry name" value="Ankyrin_rpt-contain_sf"/>
</dbReference>
<evidence type="ECO:0000256" key="2">
    <source>
        <dbReference type="ARBA" id="ARBA00023043"/>
    </source>
</evidence>